<feature type="compositionally biased region" description="Basic and acidic residues" evidence="7">
    <location>
        <begin position="199"/>
        <end position="208"/>
    </location>
</feature>
<evidence type="ECO:0000256" key="1">
    <source>
        <dbReference type="ARBA" id="ARBA00004123"/>
    </source>
</evidence>
<evidence type="ECO:0000313" key="10">
    <source>
        <dbReference type="Proteomes" id="UP000027138"/>
    </source>
</evidence>
<feature type="compositionally biased region" description="Polar residues" evidence="7">
    <location>
        <begin position="213"/>
        <end position="231"/>
    </location>
</feature>
<name>A0A067JF39_JATCU</name>
<proteinExistence type="inferred from homology"/>
<comment type="similarity">
    <text evidence="6">Belongs to the AP2/ERF transcription factor family. ERF subfamily.</text>
</comment>
<dbReference type="Proteomes" id="UP000027138">
    <property type="component" value="Unassembled WGS sequence"/>
</dbReference>
<feature type="compositionally biased region" description="Low complexity" evidence="7">
    <location>
        <begin position="184"/>
        <end position="198"/>
    </location>
</feature>
<keyword evidence="3" id="KW-0238">DNA-binding</keyword>
<dbReference type="SMART" id="SM00380">
    <property type="entry name" value="AP2"/>
    <property type="match status" value="1"/>
</dbReference>
<dbReference type="GO" id="GO:0003700">
    <property type="term" value="F:DNA-binding transcription factor activity"/>
    <property type="evidence" value="ECO:0007669"/>
    <property type="project" value="InterPro"/>
</dbReference>
<dbReference type="STRING" id="180498.A0A067JF39"/>
<evidence type="ECO:0000256" key="4">
    <source>
        <dbReference type="ARBA" id="ARBA00023163"/>
    </source>
</evidence>
<evidence type="ECO:0000256" key="3">
    <source>
        <dbReference type="ARBA" id="ARBA00023125"/>
    </source>
</evidence>
<dbReference type="CDD" id="cd00018">
    <property type="entry name" value="AP2"/>
    <property type="match status" value="1"/>
</dbReference>
<evidence type="ECO:0000256" key="2">
    <source>
        <dbReference type="ARBA" id="ARBA00023015"/>
    </source>
</evidence>
<feature type="region of interest" description="Disordered" evidence="7">
    <location>
        <begin position="29"/>
        <end position="61"/>
    </location>
</feature>
<dbReference type="AlphaFoldDB" id="A0A067JF39"/>
<keyword evidence="10" id="KW-1185">Reference proteome</keyword>
<evidence type="ECO:0000313" key="9">
    <source>
        <dbReference type="EMBL" id="KDP22531.1"/>
    </source>
</evidence>
<dbReference type="PROSITE" id="PS51032">
    <property type="entry name" value="AP2_ERF"/>
    <property type="match status" value="1"/>
</dbReference>
<dbReference type="InterPro" id="IPR044808">
    <property type="entry name" value="ERF_plant"/>
</dbReference>
<evidence type="ECO:0000256" key="5">
    <source>
        <dbReference type="ARBA" id="ARBA00023242"/>
    </source>
</evidence>
<feature type="region of interest" description="Disordered" evidence="7">
    <location>
        <begin position="179"/>
        <end position="231"/>
    </location>
</feature>
<dbReference type="InterPro" id="IPR036955">
    <property type="entry name" value="AP2/ERF_dom_sf"/>
</dbReference>
<dbReference type="PRINTS" id="PR00367">
    <property type="entry name" value="ETHRSPELEMNT"/>
</dbReference>
<dbReference type="Gene3D" id="3.30.730.10">
    <property type="entry name" value="AP2/ERF domain"/>
    <property type="match status" value="1"/>
</dbReference>
<accession>A0A067JF39</accession>
<comment type="subcellular location">
    <subcellularLocation>
        <location evidence="1">Nucleus</location>
    </subcellularLocation>
</comment>
<dbReference type="GO" id="GO:0009873">
    <property type="term" value="P:ethylene-activated signaling pathway"/>
    <property type="evidence" value="ECO:0007669"/>
    <property type="project" value="InterPro"/>
</dbReference>
<reference evidence="9 10" key="1">
    <citation type="journal article" date="2014" name="PLoS ONE">
        <title>Global Analysis of Gene Expression Profiles in Physic Nut (Jatropha curcas L.) Seedlings Exposed to Salt Stress.</title>
        <authorList>
            <person name="Zhang L."/>
            <person name="Zhang C."/>
            <person name="Wu P."/>
            <person name="Chen Y."/>
            <person name="Li M."/>
            <person name="Jiang H."/>
            <person name="Wu G."/>
        </authorList>
    </citation>
    <scope>NUCLEOTIDE SEQUENCE [LARGE SCALE GENOMIC DNA]</scope>
    <source>
        <strain evidence="10">cv. GZQX0401</strain>
        <tissue evidence="9">Young leaves</tissue>
    </source>
</reference>
<feature type="domain" description="AP2/ERF" evidence="8">
    <location>
        <begin position="55"/>
        <end position="112"/>
    </location>
</feature>
<dbReference type="InterPro" id="IPR001471">
    <property type="entry name" value="AP2/ERF_dom"/>
</dbReference>
<gene>
    <name evidence="9" type="ORF">JCGZ_26362</name>
</gene>
<sequence>MTAMISALAQVMGSSTQNNPIHDIPLAIPQSNTQGLHPPQPQTVQDQEGSTRRRHYRGVRQRPWGKWAAEIRDPNKAARVWLGTFDTAEAAALAYDEAALRFKGCKAKLNFPERVQGRTQSGFLTNNRQQQQQQQQQQTNNITPPRHPQSRQEVFQYPQYLPGGLMNYSMPPVGPYYNAGRNPVPSTTASSSSASSVPSHHEQEELLLRHSMQFGSPYSHSNPSTDHSSRE</sequence>
<keyword evidence="4" id="KW-0804">Transcription</keyword>
<evidence type="ECO:0000259" key="8">
    <source>
        <dbReference type="PROSITE" id="PS51032"/>
    </source>
</evidence>
<dbReference type="OrthoDB" id="1925932at2759"/>
<dbReference type="PANTHER" id="PTHR31190">
    <property type="entry name" value="DNA-BINDING DOMAIN"/>
    <property type="match status" value="1"/>
</dbReference>
<dbReference type="GO" id="GO:0005634">
    <property type="term" value="C:nucleus"/>
    <property type="evidence" value="ECO:0007669"/>
    <property type="project" value="UniProtKB-SubCell"/>
</dbReference>
<organism evidence="9 10">
    <name type="scientific">Jatropha curcas</name>
    <name type="common">Barbados nut</name>
    <dbReference type="NCBI Taxonomy" id="180498"/>
    <lineage>
        <taxon>Eukaryota</taxon>
        <taxon>Viridiplantae</taxon>
        <taxon>Streptophyta</taxon>
        <taxon>Embryophyta</taxon>
        <taxon>Tracheophyta</taxon>
        <taxon>Spermatophyta</taxon>
        <taxon>Magnoliopsida</taxon>
        <taxon>eudicotyledons</taxon>
        <taxon>Gunneridae</taxon>
        <taxon>Pentapetalae</taxon>
        <taxon>rosids</taxon>
        <taxon>fabids</taxon>
        <taxon>Malpighiales</taxon>
        <taxon>Euphorbiaceae</taxon>
        <taxon>Crotonoideae</taxon>
        <taxon>Jatropheae</taxon>
        <taxon>Jatropha</taxon>
    </lineage>
</organism>
<dbReference type="GO" id="GO:0003677">
    <property type="term" value="F:DNA binding"/>
    <property type="evidence" value="ECO:0007669"/>
    <property type="project" value="UniProtKB-KW"/>
</dbReference>
<protein>
    <recommendedName>
        <fullName evidence="8">AP2/ERF domain-containing protein</fullName>
    </recommendedName>
</protein>
<keyword evidence="2" id="KW-0805">Transcription regulation</keyword>
<dbReference type="SUPFAM" id="SSF54171">
    <property type="entry name" value="DNA-binding domain"/>
    <property type="match status" value="1"/>
</dbReference>
<evidence type="ECO:0000256" key="6">
    <source>
        <dbReference type="ARBA" id="ARBA00024343"/>
    </source>
</evidence>
<dbReference type="Pfam" id="PF00847">
    <property type="entry name" value="AP2"/>
    <property type="match status" value="1"/>
</dbReference>
<dbReference type="FunFam" id="3.30.730.10:FF:000001">
    <property type="entry name" value="Ethylene-responsive transcription factor 2"/>
    <property type="match status" value="1"/>
</dbReference>
<feature type="compositionally biased region" description="Low complexity" evidence="7">
    <location>
        <begin position="129"/>
        <end position="138"/>
    </location>
</feature>
<dbReference type="InterPro" id="IPR016177">
    <property type="entry name" value="DNA-bd_dom_sf"/>
</dbReference>
<dbReference type="EMBL" id="KK915447">
    <property type="protein sequence ID" value="KDP22531.1"/>
    <property type="molecule type" value="Genomic_DNA"/>
</dbReference>
<keyword evidence="5" id="KW-0539">Nucleus</keyword>
<feature type="region of interest" description="Disordered" evidence="7">
    <location>
        <begin position="124"/>
        <end position="150"/>
    </location>
</feature>
<evidence type="ECO:0000256" key="7">
    <source>
        <dbReference type="SAM" id="MobiDB-lite"/>
    </source>
</evidence>
<dbReference type="PANTHER" id="PTHR31190:SF489">
    <property type="entry name" value="ETHYLENE-RESPONSIVE TRANSCRIPTION FACTOR ERF113-RELATED"/>
    <property type="match status" value="1"/>
</dbReference>